<dbReference type="AlphaFoldDB" id="A0A9P5TAU5"/>
<dbReference type="PANTHER" id="PTHR12585:SF72">
    <property type="entry name" value="MEIOTIC RECOMBINATION PROTEIN REC8"/>
    <property type="match status" value="1"/>
</dbReference>
<evidence type="ECO:0000256" key="1">
    <source>
        <dbReference type="ARBA" id="ARBA00004123"/>
    </source>
</evidence>
<reference evidence="7" key="1">
    <citation type="submission" date="2019-10" db="EMBL/GenBank/DDBJ databases">
        <authorList>
            <consortium name="DOE Joint Genome Institute"/>
            <person name="Kuo A."/>
            <person name="Miyauchi S."/>
            <person name="Kiss E."/>
            <person name="Drula E."/>
            <person name="Kohler A."/>
            <person name="Sanchez-Garcia M."/>
            <person name="Andreopoulos B."/>
            <person name="Barry K.W."/>
            <person name="Bonito G."/>
            <person name="Buee M."/>
            <person name="Carver A."/>
            <person name="Chen C."/>
            <person name="Cichocki N."/>
            <person name="Clum A."/>
            <person name="Culley D."/>
            <person name="Crous P.W."/>
            <person name="Fauchery L."/>
            <person name="Girlanda M."/>
            <person name="Hayes R."/>
            <person name="Keri Z."/>
            <person name="LaButti K."/>
            <person name="Lipzen A."/>
            <person name="Lombard V."/>
            <person name="Magnuson J."/>
            <person name="Maillard F."/>
            <person name="Morin E."/>
            <person name="Murat C."/>
            <person name="Nolan M."/>
            <person name="Ohm R."/>
            <person name="Pangilinan J."/>
            <person name="Pereira M."/>
            <person name="Perotto S."/>
            <person name="Peter M."/>
            <person name="Riley R."/>
            <person name="Sitrit Y."/>
            <person name="Stielow B."/>
            <person name="Szollosi G."/>
            <person name="Zifcakova L."/>
            <person name="Stursova M."/>
            <person name="Spatafora J.W."/>
            <person name="Tedersoo L."/>
            <person name="Vaario L.-M."/>
            <person name="Yamada A."/>
            <person name="Yan M."/>
            <person name="Wang P."/>
            <person name="Xu J."/>
            <person name="Bruns T."/>
            <person name="Baldrian P."/>
            <person name="Vilgalys R."/>
            <person name="Henrissat B."/>
            <person name="Grigoriev I.V."/>
            <person name="Hibbett D."/>
            <person name="Nagy L.G."/>
            <person name="Martin F.M."/>
        </authorList>
    </citation>
    <scope>NUCLEOTIDE SEQUENCE</scope>
    <source>
        <strain evidence="7">Prilba</strain>
    </source>
</reference>
<dbReference type="InterPro" id="IPR036390">
    <property type="entry name" value="WH_DNA-bd_sf"/>
</dbReference>
<dbReference type="InterPro" id="IPR023093">
    <property type="entry name" value="ScpA-like_C"/>
</dbReference>
<comment type="caution">
    <text evidence="7">The sequence shown here is derived from an EMBL/GenBank/DDBJ whole genome shotgun (WGS) entry which is preliminary data.</text>
</comment>
<feature type="region of interest" description="Disordered" evidence="4">
    <location>
        <begin position="280"/>
        <end position="301"/>
    </location>
</feature>
<feature type="domain" description="Rad21/Rec8-like protein C-terminal eukaryotic" evidence="5">
    <location>
        <begin position="690"/>
        <end position="723"/>
    </location>
</feature>
<dbReference type="GO" id="GO:0005634">
    <property type="term" value="C:nucleus"/>
    <property type="evidence" value="ECO:0007669"/>
    <property type="project" value="UniProtKB-SubCell"/>
</dbReference>
<feature type="domain" description="Rad21/Rec8-like protein N-terminal" evidence="6">
    <location>
        <begin position="1"/>
        <end position="99"/>
    </location>
</feature>
<dbReference type="InterPro" id="IPR039781">
    <property type="entry name" value="Rad21/Rec8-like"/>
</dbReference>
<evidence type="ECO:0000259" key="6">
    <source>
        <dbReference type="Pfam" id="PF04825"/>
    </source>
</evidence>
<feature type="region of interest" description="Disordered" evidence="4">
    <location>
        <begin position="498"/>
        <end position="527"/>
    </location>
</feature>
<evidence type="ECO:0000313" key="7">
    <source>
        <dbReference type="EMBL" id="KAF8481931.1"/>
    </source>
</evidence>
<evidence type="ECO:0000256" key="3">
    <source>
        <dbReference type="ARBA" id="ARBA00023242"/>
    </source>
</evidence>
<keyword evidence="3" id="KW-0539">Nucleus</keyword>
<dbReference type="Proteomes" id="UP000759537">
    <property type="component" value="Unassembled WGS sequence"/>
</dbReference>
<evidence type="ECO:0000256" key="2">
    <source>
        <dbReference type="ARBA" id="ARBA00009870"/>
    </source>
</evidence>
<feature type="compositionally biased region" description="Polar residues" evidence="4">
    <location>
        <begin position="280"/>
        <end position="300"/>
    </location>
</feature>
<dbReference type="Pfam" id="PF04825">
    <property type="entry name" value="Rad21_Rec8_N"/>
    <property type="match status" value="1"/>
</dbReference>
<evidence type="ECO:0000256" key="4">
    <source>
        <dbReference type="SAM" id="MobiDB-lite"/>
    </source>
</evidence>
<feature type="region of interest" description="Disordered" evidence="4">
    <location>
        <begin position="585"/>
        <end position="609"/>
    </location>
</feature>
<dbReference type="EMBL" id="WHVB01000006">
    <property type="protein sequence ID" value="KAF8481931.1"/>
    <property type="molecule type" value="Genomic_DNA"/>
</dbReference>
<feature type="region of interest" description="Disordered" evidence="4">
    <location>
        <begin position="149"/>
        <end position="175"/>
    </location>
</feature>
<accession>A0A9P5TAU5</accession>
<dbReference type="Pfam" id="PF04824">
    <property type="entry name" value="Rad21_Rec8"/>
    <property type="match status" value="1"/>
</dbReference>
<dbReference type="GO" id="GO:0007062">
    <property type="term" value="P:sister chromatid cohesion"/>
    <property type="evidence" value="ECO:0007669"/>
    <property type="project" value="InterPro"/>
</dbReference>
<comment type="similarity">
    <text evidence="2">Belongs to the rad21 family.</text>
</comment>
<organism evidence="7 8">
    <name type="scientific">Russula ochroleuca</name>
    <dbReference type="NCBI Taxonomy" id="152965"/>
    <lineage>
        <taxon>Eukaryota</taxon>
        <taxon>Fungi</taxon>
        <taxon>Dikarya</taxon>
        <taxon>Basidiomycota</taxon>
        <taxon>Agaricomycotina</taxon>
        <taxon>Agaricomycetes</taxon>
        <taxon>Russulales</taxon>
        <taxon>Russulaceae</taxon>
        <taxon>Russula</taxon>
    </lineage>
</organism>
<dbReference type="GO" id="GO:0008278">
    <property type="term" value="C:cohesin complex"/>
    <property type="evidence" value="ECO:0007669"/>
    <property type="project" value="InterPro"/>
</dbReference>
<dbReference type="SUPFAM" id="SSF46785">
    <property type="entry name" value="Winged helix' DNA-binding domain"/>
    <property type="match status" value="1"/>
</dbReference>
<feature type="compositionally biased region" description="Basic and acidic residues" evidence="4">
    <location>
        <begin position="499"/>
        <end position="517"/>
    </location>
</feature>
<gene>
    <name evidence="7" type="ORF">DFH94DRAFT_852680</name>
</gene>
<feature type="compositionally biased region" description="Low complexity" evidence="4">
    <location>
        <begin position="587"/>
        <end position="596"/>
    </location>
</feature>
<evidence type="ECO:0000313" key="8">
    <source>
        <dbReference type="Proteomes" id="UP000759537"/>
    </source>
</evidence>
<dbReference type="OrthoDB" id="10071381at2759"/>
<feature type="compositionally biased region" description="Polar residues" evidence="4">
    <location>
        <begin position="597"/>
        <end position="606"/>
    </location>
</feature>
<proteinExistence type="inferred from homology"/>
<evidence type="ECO:0000259" key="5">
    <source>
        <dbReference type="Pfam" id="PF04824"/>
    </source>
</evidence>
<dbReference type="InterPro" id="IPR006909">
    <property type="entry name" value="Rad21/Rec8_C_eu"/>
</dbReference>
<reference evidence="7" key="2">
    <citation type="journal article" date="2020" name="Nat. Commun.">
        <title>Large-scale genome sequencing of mycorrhizal fungi provides insights into the early evolution of symbiotic traits.</title>
        <authorList>
            <person name="Miyauchi S."/>
            <person name="Kiss E."/>
            <person name="Kuo A."/>
            <person name="Drula E."/>
            <person name="Kohler A."/>
            <person name="Sanchez-Garcia M."/>
            <person name="Morin E."/>
            <person name="Andreopoulos B."/>
            <person name="Barry K.W."/>
            <person name="Bonito G."/>
            <person name="Buee M."/>
            <person name="Carver A."/>
            <person name="Chen C."/>
            <person name="Cichocki N."/>
            <person name="Clum A."/>
            <person name="Culley D."/>
            <person name="Crous P.W."/>
            <person name="Fauchery L."/>
            <person name="Girlanda M."/>
            <person name="Hayes R.D."/>
            <person name="Keri Z."/>
            <person name="LaButti K."/>
            <person name="Lipzen A."/>
            <person name="Lombard V."/>
            <person name="Magnuson J."/>
            <person name="Maillard F."/>
            <person name="Murat C."/>
            <person name="Nolan M."/>
            <person name="Ohm R.A."/>
            <person name="Pangilinan J."/>
            <person name="Pereira M.F."/>
            <person name="Perotto S."/>
            <person name="Peter M."/>
            <person name="Pfister S."/>
            <person name="Riley R."/>
            <person name="Sitrit Y."/>
            <person name="Stielow J.B."/>
            <person name="Szollosi G."/>
            <person name="Zifcakova L."/>
            <person name="Stursova M."/>
            <person name="Spatafora J.W."/>
            <person name="Tedersoo L."/>
            <person name="Vaario L.M."/>
            <person name="Yamada A."/>
            <person name="Yan M."/>
            <person name="Wang P."/>
            <person name="Xu J."/>
            <person name="Bruns T."/>
            <person name="Baldrian P."/>
            <person name="Vilgalys R."/>
            <person name="Dunand C."/>
            <person name="Henrissat B."/>
            <person name="Grigoriev I.V."/>
            <person name="Hibbett D."/>
            <person name="Nagy L.G."/>
            <person name="Martin F.M."/>
        </authorList>
    </citation>
    <scope>NUCLEOTIDE SEQUENCE</scope>
    <source>
        <strain evidence="7">Prilba</strain>
    </source>
</reference>
<dbReference type="InterPro" id="IPR006910">
    <property type="entry name" value="Rad21_Rec8_N"/>
</dbReference>
<dbReference type="PANTHER" id="PTHR12585">
    <property type="entry name" value="SCC1 / RAD21 FAMILY MEMBER"/>
    <property type="match status" value="1"/>
</dbReference>
<dbReference type="GO" id="GO:0003682">
    <property type="term" value="F:chromatin binding"/>
    <property type="evidence" value="ECO:0007669"/>
    <property type="project" value="TreeGrafter"/>
</dbReference>
<dbReference type="GO" id="GO:1990414">
    <property type="term" value="P:replication-born double-strand break repair via sister chromatid exchange"/>
    <property type="evidence" value="ECO:0007669"/>
    <property type="project" value="TreeGrafter"/>
</dbReference>
<keyword evidence="8" id="KW-1185">Reference proteome</keyword>
<sequence length="724" mass="79262">MFFTPELLSRRDSGFGLLWLAATLGARSSFKKLPKRDVMGADIIQLCGLITEPAEPLALRLSSNLMVGVARVYKVKHDIFLSDVNGCFLSLKKAVRDLHALSASSSHLQMGQPIVRADAVTVQFDPAMSLGLNLDDFLCDWQDILDAQEDDDSDDEYGKPRRKPKHQDKRLPPLNEVGRATMHTLDENLEQMMSGSFEVSFLSGADGEQQSFSPQMDAGFDFGLGDISDELAKELGEGWASAPVQPKSSVGTGQQLPILFDQADTNIDFYQDNDFAFTGLTQRSQDSPPLPNALTSQQSSAKKRNFDVMAADMLPLSPGLPPHITRTPTPPWAIGTEVAGPENAVAGLVPEKSAPSGEALKAPRKAKRIRVQLDTRIELTDDELKTARAQYVEDQEARRREIEEKRLEKEGARLISQMLYSVPPILKAPTLVDFWMDNFKVLVEARSGALHIKTSGILPTERPQRLESPAQIPEESLGREDIYEFHDVNMEIINDFEDHEERREFDTRQRSSEEPGQARHASIGSFPTGSAFNLGRNLEVGSGSHKSSLFPWDNAGLSSSVAGVPFEMGSDRISIGQDDVRLKDASVGRSSGRGSSHVPSQLNSGPGTIGVSPRVFDKIGSHVNDSFEFDVPGGSATQGNPPGVEPDLVTLERNSFNFLEYVKMQLQTVQRPSEGLAFNSVAPRETSTPHVAAAAFYHCLVLATKGVLRINQVGTSGEIVIKLT</sequence>
<comment type="subcellular location">
    <subcellularLocation>
        <location evidence="1">Nucleus</location>
    </subcellularLocation>
</comment>
<dbReference type="Gene3D" id="1.10.10.580">
    <property type="entry name" value="Structural maintenance of chromosome 1. Chain E"/>
    <property type="match status" value="1"/>
</dbReference>
<protein>
    <submittedName>
        <fullName evidence="7">Rec8 like protein-domain-containing protein</fullName>
    </submittedName>
</protein>
<name>A0A9P5TAU5_9AGAM</name>